<sequence length="146" mass="16428">MSLIGKTIAKRISTASADVHTVEVKRMLREVSAVVRHVFCVIARFRALNSVLVSNAADSYGGESDMSDRAIYDRSPLATGSSRVVTDCAMLNRFDERCWFRSRSGLRHDPGVSMRWLLLDCSLTQLLTQLTSYKTNRPTDRQPQCE</sequence>
<evidence type="ECO:0000313" key="3">
    <source>
        <dbReference type="WBParaSite" id="SBAD_0000245801-mRNA-1"/>
    </source>
</evidence>
<reference evidence="1 2" key="2">
    <citation type="submission" date="2018-11" db="EMBL/GenBank/DDBJ databases">
        <authorList>
            <consortium name="Pathogen Informatics"/>
        </authorList>
    </citation>
    <scope>NUCLEOTIDE SEQUENCE [LARGE SCALE GENOMIC DNA]</scope>
</reference>
<gene>
    <name evidence="1" type="ORF">SBAD_LOCUS2345</name>
</gene>
<dbReference type="AlphaFoldDB" id="A0A183IFF1"/>
<keyword evidence="2" id="KW-1185">Reference proteome</keyword>
<name>A0A183IFF1_9BILA</name>
<dbReference type="WBParaSite" id="SBAD_0000245801-mRNA-1">
    <property type="protein sequence ID" value="SBAD_0000245801-mRNA-1"/>
    <property type="gene ID" value="SBAD_0000245801"/>
</dbReference>
<accession>A0A183IFF1</accession>
<protein>
    <submittedName>
        <fullName evidence="1 3">Uncharacterized protein</fullName>
    </submittedName>
</protein>
<reference evidence="3" key="1">
    <citation type="submission" date="2016-06" db="UniProtKB">
        <authorList>
            <consortium name="WormBaseParasite"/>
        </authorList>
    </citation>
    <scope>IDENTIFICATION</scope>
</reference>
<organism evidence="3">
    <name type="scientific">Soboliphyme baturini</name>
    <dbReference type="NCBI Taxonomy" id="241478"/>
    <lineage>
        <taxon>Eukaryota</taxon>
        <taxon>Metazoa</taxon>
        <taxon>Ecdysozoa</taxon>
        <taxon>Nematoda</taxon>
        <taxon>Enoplea</taxon>
        <taxon>Dorylaimia</taxon>
        <taxon>Dioctophymatida</taxon>
        <taxon>Dioctophymatoidea</taxon>
        <taxon>Soboliphymatidae</taxon>
        <taxon>Soboliphyme</taxon>
    </lineage>
</organism>
<dbReference type="Proteomes" id="UP000270296">
    <property type="component" value="Unassembled WGS sequence"/>
</dbReference>
<proteinExistence type="predicted"/>
<evidence type="ECO:0000313" key="1">
    <source>
        <dbReference type="EMBL" id="VDO97338.1"/>
    </source>
</evidence>
<evidence type="ECO:0000313" key="2">
    <source>
        <dbReference type="Proteomes" id="UP000270296"/>
    </source>
</evidence>
<dbReference type="EMBL" id="UZAM01007184">
    <property type="protein sequence ID" value="VDO97338.1"/>
    <property type="molecule type" value="Genomic_DNA"/>
</dbReference>